<gene>
    <name evidence="1" type="ORF">GCM10009799_34350</name>
</gene>
<proteinExistence type="predicted"/>
<dbReference type="Pfam" id="PF19562">
    <property type="entry name" value="DUF6084"/>
    <property type="match status" value="1"/>
</dbReference>
<keyword evidence="2" id="KW-1185">Reference proteome</keyword>
<reference evidence="2" key="1">
    <citation type="journal article" date="2019" name="Int. J. Syst. Evol. Microbiol.">
        <title>The Global Catalogue of Microorganisms (GCM) 10K type strain sequencing project: providing services to taxonomists for standard genome sequencing and annotation.</title>
        <authorList>
            <consortium name="The Broad Institute Genomics Platform"/>
            <consortium name="The Broad Institute Genome Sequencing Center for Infectious Disease"/>
            <person name="Wu L."/>
            <person name="Ma J."/>
        </authorList>
    </citation>
    <scope>NUCLEOTIDE SEQUENCE [LARGE SCALE GENOMIC DNA]</scope>
    <source>
        <strain evidence="2">JCM 15313</strain>
    </source>
</reference>
<dbReference type="RefSeq" id="WP_344163748.1">
    <property type="nucleotide sequence ID" value="NZ_BAAAPC010000014.1"/>
</dbReference>
<dbReference type="Proteomes" id="UP001501585">
    <property type="component" value="Unassembled WGS sequence"/>
</dbReference>
<dbReference type="EMBL" id="BAAAPC010000014">
    <property type="protein sequence ID" value="GAA2004263.1"/>
    <property type="molecule type" value="Genomic_DNA"/>
</dbReference>
<sequence length="215" mass="24090">MSELDFACVDAVVDRYAAAPTLTLRLNVTDTGGQPVHGLMLRCHLRIQPRRRSYSEGEAARLRDVFGGPGEWGRGLRPLSLAQVSLTVPPFHGTTELDLPVPFTYDFEVAATKYLHGVRDGDIPLELLFSGTIFRRGDQGFTVDQVPWDREATYQLPVRVWREMMDHYFPDAGWVRLRSATIDALHAFRSRSALPTWDDAVLHLLGEAAEVGDDV</sequence>
<protein>
    <submittedName>
        <fullName evidence="1">DUF6084 family protein</fullName>
    </submittedName>
</protein>
<comment type="caution">
    <text evidence="1">The sequence shown here is derived from an EMBL/GenBank/DDBJ whole genome shotgun (WGS) entry which is preliminary data.</text>
</comment>
<evidence type="ECO:0000313" key="1">
    <source>
        <dbReference type="EMBL" id="GAA2004263.1"/>
    </source>
</evidence>
<dbReference type="InterPro" id="IPR045730">
    <property type="entry name" value="DUF6084"/>
</dbReference>
<organism evidence="1 2">
    <name type="scientific">Nocardiopsis rhodophaea</name>
    <dbReference type="NCBI Taxonomy" id="280238"/>
    <lineage>
        <taxon>Bacteria</taxon>
        <taxon>Bacillati</taxon>
        <taxon>Actinomycetota</taxon>
        <taxon>Actinomycetes</taxon>
        <taxon>Streptosporangiales</taxon>
        <taxon>Nocardiopsidaceae</taxon>
        <taxon>Nocardiopsis</taxon>
    </lineage>
</organism>
<accession>A0ABP5EUA2</accession>
<name>A0ABP5EUA2_9ACTN</name>
<evidence type="ECO:0000313" key="2">
    <source>
        <dbReference type="Proteomes" id="UP001501585"/>
    </source>
</evidence>